<gene>
    <name evidence="2" type="primary">bshC</name>
    <name evidence="2" type="ORF">E6K72_08395</name>
</gene>
<evidence type="ECO:0000313" key="2">
    <source>
        <dbReference type="EMBL" id="TMQ53457.1"/>
    </source>
</evidence>
<dbReference type="InterPro" id="IPR055398">
    <property type="entry name" value="Rossmann-like_BshC"/>
</dbReference>
<accession>A0A538SQ32</accession>
<proteinExistence type="predicted"/>
<dbReference type="AlphaFoldDB" id="A0A538SQ32"/>
<comment type="caution">
    <text evidence="2">The sequence shown here is derived from an EMBL/GenBank/DDBJ whole genome shotgun (WGS) entry which is preliminary data.</text>
</comment>
<feature type="domain" description="Bacillithiol biosynthesis BshC N-terminal Rossmann-like" evidence="1">
    <location>
        <begin position="72"/>
        <end position="338"/>
    </location>
</feature>
<name>A0A538SQ32_UNCEI</name>
<protein>
    <submittedName>
        <fullName evidence="2">Bacillithiol biosynthesis BshC</fullName>
    </submittedName>
</protein>
<sequence length="559" mass="59545">MRADHAFLLSRRPVPARRPSRAAGPRALRDVVTRSLALRARVEPRPEPRFDRLYDPLVADVVHGGPLSRRRFATAWSDAAALARLGEAKRAPFPAALARELAELHRRLGASAASLAALDRLARGEAVCAIAGQQPAPLGGPLYSLHKIATAVGIARTFVARTGVPCVPVFWVHNEDSDFAEIRSASVADPTLTSHEVSLPDSAHADGGLVGGIASSALLPLEEEAQRLWGALPGAAAVGGLLARARGAARDLGEAHAALVLALFAEQGLVVVDPRLPAFRSAARTVIDRYLARAEELSAAASAAGEELERAIGRRPLADSALESFVFAIEDGRRHKVAPGDAPNVALRPAVQDGVLPTVAMACGPAELAYLAQLKEVFAGLDVQPACPVPRLGATWLPPAAVAMLEASGADPWDLVTGADQVLKRHAEGQVPADVRDALERAHQVALAGLSGVAESSRRVDASLPQLVESARAKVDYQFTRLREGIAAKVRHQIERRNPEWLRVRYYLLPGDKLQERRLASLELAAYRGTEVAGELSDLAAEHAERVARGAFEHLVPEL</sequence>
<dbReference type="EMBL" id="VBOS01000298">
    <property type="protein sequence ID" value="TMQ53457.1"/>
    <property type="molecule type" value="Genomic_DNA"/>
</dbReference>
<dbReference type="Pfam" id="PF10079">
    <property type="entry name" value="Rossmann-like_BshC"/>
    <property type="match status" value="2"/>
</dbReference>
<dbReference type="Proteomes" id="UP000317716">
    <property type="component" value="Unassembled WGS sequence"/>
</dbReference>
<evidence type="ECO:0000259" key="1">
    <source>
        <dbReference type="Pfam" id="PF10079"/>
    </source>
</evidence>
<feature type="domain" description="Bacillithiol biosynthesis BshC N-terminal Rossmann-like" evidence="1">
    <location>
        <begin position="343"/>
        <end position="391"/>
    </location>
</feature>
<organism evidence="2 3">
    <name type="scientific">Eiseniibacteriota bacterium</name>
    <dbReference type="NCBI Taxonomy" id="2212470"/>
    <lineage>
        <taxon>Bacteria</taxon>
        <taxon>Candidatus Eiseniibacteriota</taxon>
    </lineage>
</organism>
<reference evidence="2 3" key="1">
    <citation type="journal article" date="2019" name="Nat. Microbiol.">
        <title>Mediterranean grassland soil C-N compound turnover is dependent on rainfall and depth, and is mediated by genomically divergent microorganisms.</title>
        <authorList>
            <person name="Diamond S."/>
            <person name="Andeer P.F."/>
            <person name="Li Z."/>
            <person name="Crits-Christoph A."/>
            <person name="Burstein D."/>
            <person name="Anantharaman K."/>
            <person name="Lane K.R."/>
            <person name="Thomas B.C."/>
            <person name="Pan C."/>
            <person name="Northen T.R."/>
            <person name="Banfield J.F."/>
        </authorList>
    </citation>
    <scope>NUCLEOTIDE SEQUENCE [LARGE SCALE GENOMIC DNA]</scope>
    <source>
        <strain evidence="2">WS_2</strain>
    </source>
</reference>
<evidence type="ECO:0000313" key="3">
    <source>
        <dbReference type="Proteomes" id="UP000317716"/>
    </source>
</evidence>